<dbReference type="Gene3D" id="3.30.565.10">
    <property type="entry name" value="Histidine kinase-like ATPase, C-terminal domain"/>
    <property type="match status" value="1"/>
</dbReference>
<feature type="region of interest" description="Disordered" evidence="9">
    <location>
        <begin position="392"/>
        <end position="424"/>
    </location>
</feature>
<comment type="similarity">
    <text evidence="3">Belongs to the type II topoisomerase GyrB family.</text>
</comment>
<gene>
    <name evidence="11" type="primary">parE</name>
    <name evidence="11" type="ORF">QJ521_00320</name>
</gene>
<dbReference type="PRINTS" id="PR00418">
    <property type="entry name" value="TPI2FAMILY"/>
</dbReference>
<dbReference type="PANTHER" id="PTHR45866">
    <property type="entry name" value="DNA GYRASE/TOPOISOMERASE SUBUNIT B"/>
    <property type="match status" value="1"/>
</dbReference>
<dbReference type="InterPro" id="IPR013759">
    <property type="entry name" value="Topo_IIA_B_C"/>
</dbReference>
<feature type="compositionally biased region" description="Basic and acidic residues" evidence="9">
    <location>
        <begin position="392"/>
        <end position="404"/>
    </location>
</feature>
<dbReference type="InterPro" id="IPR000565">
    <property type="entry name" value="Topo_IIA_B"/>
</dbReference>
<dbReference type="InterPro" id="IPR002288">
    <property type="entry name" value="DNA_gyrase_B_C"/>
</dbReference>
<keyword evidence="6" id="KW-0460">Magnesium</keyword>
<dbReference type="CDD" id="cd16928">
    <property type="entry name" value="HATPase_GyrB-like"/>
    <property type="match status" value="1"/>
</dbReference>
<dbReference type="GO" id="GO:0003677">
    <property type="term" value="F:DNA binding"/>
    <property type="evidence" value="ECO:0007669"/>
    <property type="project" value="UniProtKB-KW"/>
</dbReference>
<evidence type="ECO:0000256" key="6">
    <source>
        <dbReference type="ARBA" id="ARBA00022842"/>
    </source>
</evidence>
<dbReference type="InterPro" id="IPR005740">
    <property type="entry name" value="ParE_type2"/>
</dbReference>
<keyword evidence="12" id="KW-1185">Reference proteome</keyword>
<evidence type="ECO:0000313" key="12">
    <source>
        <dbReference type="Proteomes" id="UP001431532"/>
    </source>
</evidence>
<dbReference type="InterPro" id="IPR013506">
    <property type="entry name" value="Topo_IIA_bsu_dom2"/>
</dbReference>
<evidence type="ECO:0000256" key="7">
    <source>
        <dbReference type="ARBA" id="ARBA00023125"/>
    </source>
</evidence>
<comment type="cofactor">
    <cofactor evidence="2">
        <name>Mg(2+)</name>
        <dbReference type="ChEBI" id="CHEBI:18420"/>
    </cofactor>
</comment>
<sequence>MNKTNKIYDEKSIQILEGLEAVRKRPGMYIGSTDAKGLHHLVWEIVDNAIDESLSGYGTEITLTIKADNSIEVSDNGRGMPYKMHTSGRPTTEIIFTVLHAGGKFSDASGYKVSGGLHGVGGSVVNALSQFLEVTIYRDNGIWHQRFSEGGSKISPLVRIGDTKKSGTTVWFKPDPKIFSTTLFIYDLIKERLREAAFLIKGLKINLIDQRKPQRESFKYDDGIKAYIELLNKDKKAINETCLISSIYNIPDKKKKTIDIEIALQFTDGYQENILSFVNNVRTKDGGTHEIGFKSALTRSLNDYARKYAILKDKDSNLDGSDIREGLTAVISLRMPEDVLEFEGQTKGKLGTPEARNATDTVVYEKMTTYMEENKTVASQIINRALSAQRAREAARKARDEARNGKSKQKKEVSLSGKLTPAQGKDKSLNELFLVEGDSAGGSAKQGRNRRFQAILPLRGKVINSERSSLDTILKNEEISTIIHTIGADFGADFDLKKCNYNKVIIMTDADTDGAHIQILLLTFFFRYMRPLIEDGRLYLAQPPLYKLTRKKGKKEEIYYAWSDEELKALLDGNPYNLQRYKGLGEMNAIQLWETTMNPESRSLIQVKIDDLSASDKRISILMGDDVLPRRAWIEDNVDFEISDDFDLQNGGLE</sequence>
<dbReference type="RefSeq" id="WP_282838373.1">
    <property type="nucleotide sequence ID" value="NZ_JASCXW010000001.1"/>
</dbReference>
<dbReference type="EC" id="5.6.2.2" evidence="4"/>
<dbReference type="SUPFAM" id="SSF55874">
    <property type="entry name" value="ATPase domain of HSP90 chaperone/DNA topoisomerase II/histidine kinase"/>
    <property type="match status" value="1"/>
</dbReference>
<keyword evidence="5" id="KW-0479">Metal-binding</keyword>
<name>A0AAW6UAM3_9MOLU</name>
<dbReference type="GO" id="GO:0046872">
    <property type="term" value="F:metal ion binding"/>
    <property type="evidence" value="ECO:0007669"/>
    <property type="project" value="UniProtKB-KW"/>
</dbReference>
<evidence type="ECO:0000256" key="3">
    <source>
        <dbReference type="ARBA" id="ARBA00010708"/>
    </source>
</evidence>
<dbReference type="InterPro" id="IPR001241">
    <property type="entry name" value="Topo_IIA"/>
</dbReference>
<dbReference type="NCBIfam" id="NF004189">
    <property type="entry name" value="PRK05644.1"/>
    <property type="match status" value="1"/>
</dbReference>
<dbReference type="FunFam" id="3.40.50.670:FF:000002">
    <property type="entry name" value="DNA gyrase subunit B"/>
    <property type="match status" value="1"/>
</dbReference>
<evidence type="ECO:0000313" key="11">
    <source>
        <dbReference type="EMBL" id="MDI6451993.1"/>
    </source>
</evidence>
<dbReference type="AlphaFoldDB" id="A0AAW6UAM3"/>
<dbReference type="GO" id="GO:0005524">
    <property type="term" value="F:ATP binding"/>
    <property type="evidence" value="ECO:0007669"/>
    <property type="project" value="InterPro"/>
</dbReference>
<dbReference type="PROSITE" id="PS50880">
    <property type="entry name" value="TOPRIM"/>
    <property type="match status" value="1"/>
</dbReference>
<dbReference type="SUPFAM" id="SSF56719">
    <property type="entry name" value="Type II DNA topoisomerase"/>
    <property type="match status" value="1"/>
</dbReference>
<comment type="caution">
    <text evidence="11">The sequence shown here is derived from an EMBL/GenBank/DDBJ whole genome shotgun (WGS) entry which is preliminary data.</text>
</comment>
<dbReference type="PANTHER" id="PTHR45866:SF12">
    <property type="entry name" value="DNA TOPOISOMERASE 4 SUBUNIT B"/>
    <property type="match status" value="1"/>
</dbReference>
<dbReference type="InterPro" id="IPR006171">
    <property type="entry name" value="TOPRIM_dom"/>
</dbReference>
<dbReference type="InterPro" id="IPR020568">
    <property type="entry name" value="Ribosomal_Su5_D2-typ_SF"/>
</dbReference>
<evidence type="ECO:0000256" key="9">
    <source>
        <dbReference type="SAM" id="MobiDB-lite"/>
    </source>
</evidence>
<dbReference type="FunFam" id="3.30.230.10:FF:000005">
    <property type="entry name" value="DNA gyrase subunit B"/>
    <property type="match status" value="1"/>
</dbReference>
<evidence type="ECO:0000256" key="1">
    <source>
        <dbReference type="ARBA" id="ARBA00000185"/>
    </source>
</evidence>
<dbReference type="Pfam" id="PF02518">
    <property type="entry name" value="HATPase_c"/>
    <property type="match status" value="1"/>
</dbReference>
<dbReference type="PRINTS" id="PR01159">
    <property type="entry name" value="DNAGYRASEB"/>
</dbReference>
<dbReference type="InterPro" id="IPR014721">
    <property type="entry name" value="Ribsml_uS5_D2-typ_fold_subgr"/>
</dbReference>
<dbReference type="InterPro" id="IPR018522">
    <property type="entry name" value="TopoIIA_CS"/>
</dbReference>
<dbReference type="CDD" id="cd00822">
    <property type="entry name" value="TopoII_Trans_DNA_gyrase"/>
    <property type="match status" value="1"/>
</dbReference>
<dbReference type="Pfam" id="PF00204">
    <property type="entry name" value="DNA_gyraseB"/>
    <property type="match status" value="1"/>
</dbReference>
<keyword evidence="8 11" id="KW-0413">Isomerase</keyword>
<dbReference type="NCBIfam" id="TIGR01058">
    <property type="entry name" value="parE_Gpos"/>
    <property type="match status" value="1"/>
</dbReference>
<dbReference type="Gene3D" id="3.40.50.670">
    <property type="match status" value="1"/>
</dbReference>
<dbReference type="Pfam" id="PF01751">
    <property type="entry name" value="Toprim"/>
    <property type="match status" value="1"/>
</dbReference>
<proteinExistence type="inferred from homology"/>
<dbReference type="Pfam" id="PF00986">
    <property type="entry name" value="DNA_gyraseB_C"/>
    <property type="match status" value="1"/>
</dbReference>
<evidence type="ECO:0000259" key="10">
    <source>
        <dbReference type="PROSITE" id="PS50880"/>
    </source>
</evidence>
<dbReference type="GO" id="GO:0034335">
    <property type="term" value="F:DNA negative supercoiling activity"/>
    <property type="evidence" value="ECO:0007669"/>
    <property type="project" value="UniProtKB-ARBA"/>
</dbReference>
<comment type="catalytic activity">
    <reaction evidence="1">
        <text>ATP-dependent breakage, passage and rejoining of double-stranded DNA.</text>
        <dbReference type="EC" id="5.6.2.2"/>
    </reaction>
</comment>
<organism evidence="11 12">
    <name type="scientific">Peloplasma aerotolerans</name>
    <dbReference type="NCBI Taxonomy" id="3044389"/>
    <lineage>
        <taxon>Bacteria</taxon>
        <taxon>Bacillati</taxon>
        <taxon>Mycoplasmatota</taxon>
        <taxon>Mollicutes</taxon>
        <taxon>Acholeplasmatales</taxon>
        <taxon>Acholeplasmataceae</taxon>
        <taxon>Peloplasma</taxon>
    </lineage>
</organism>
<dbReference type="PROSITE" id="PS00177">
    <property type="entry name" value="TOPOISOMERASE_II"/>
    <property type="match status" value="1"/>
</dbReference>
<evidence type="ECO:0000256" key="8">
    <source>
        <dbReference type="ARBA" id="ARBA00023235"/>
    </source>
</evidence>
<dbReference type="InterPro" id="IPR013760">
    <property type="entry name" value="Topo_IIA-like_dom_sf"/>
</dbReference>
<dbReference type="Proteomes" id="UP001431532">
    <property type="component" value="Unassembled WGS sequence"/>
</dbReference>
<dbReference type="GO" id="GO:0005694">
    <property type="term" value="C:chromosome"/>
    <property type="evidence" value="ECO:0007669"/>
    <property type="project" value="InterPro"/>
</dbReference>
<protein>
    <recommendedName>
        <fullName evidence="4">DNA topoisomerase (ATP-hydrolyzing)</fullName>
        <ecNumber evidence="4">5.6.2.2</ecNumber>
    </recommendedName>
</protein>
<reference evidence="11" key="1">
    <citation type="submission" date="2023-05" db="EMBL/GenBank/DDBJ databases">
        <title>Mariniplasma microaerophilum sp. nov., a novel anaerobic mollicute isolated from terrestrial mud volcano, Taman Peninsula, Russia.</title>
        <authorList>
            <person name="Khomyakova M.A."/>
            <person name="Merkel A.Y."/>
            <person name="Slobodkin A.I."/>
        </authorList>
    </citation>
    <scope>NUCLEOTIDE SEQUENCE</scope>
    <source>
        <strain evidence="11">M4Ah</strain>
    </source>
</reference>
<dbReference type="InterPro" id="IPR003594">
    <property type="entry name" value="HATPase_dom"/>
</dbReference>
<dbReference type="InterPro" id="IPR036890">
    <property type="entry name" value="HATPase_C_sf"/>
</dbReference>
<evidence type="ECO:0000256" key="4">
    <source>
        <dbReference type="ARBA" id="ARBA00012895"/>
    </source>
</evidence>
<dbReference type="EMBL" id="JASCXW010000001">
    <property type="protein sequence ID" value="MDI6451993.1"/>
    <property type="molecule type" value="Genomic_DNA"/>
</dbReference>
<dbReference type="SUPFAM" id="SSF54211">
    <property type="entry name" value="Ribosomal protein S5 domain 2-like"/>
    <property type="match status" value="1"/>
</dbReference>
<evidence type="ECO:0000256" key="2">
    <source>
        <dbReference type="ARBA" id="ARBA00001946"/>
    </source>
</evidence>
<evidence type="ECO:0000256" key="5">
    <source>
        <dbReference type="ARBA" id="ARBA00022723"/>
    </source>
</evidence>
<accession>A0AAW6UAM3</accession>
<dbReference type="FunFam" id="3.30.565.10:FF:000002">
    <property type="entry name" value="DNA gyrase subunit B"/>
    <property type="match status" value="1"/>
</dbReference>
<keyword evidence="7" id="KW-0238">DNA-binding</keyword>
<feature type="domain" description="Toprim" evidence="10">
    <location>
        <begin position="430"/>
        <end position="544"/>
    </location>
</feature>
<dbReference type="Gene3D" id="3.30.230.10">
    <property type="match status" value="1"/>
</dbReference>
<dbReference type="SMART" id="SM00433">
    <property type="entry name" value="TOP2c"/>
    <property type="match status" value="1"/>
</dbReference>
<dbReference type="GO" id="GO:0006265">
    <property type="term" value="P:DNA topological change"/>
    <property type="evidence" value="ECO:0007669"/>
    <property type="project" value="InterPro"/>
</dbReference>
<dbReference type="SMART" id="SM00387">
    <property type="entry name" value="HATPase_c"/>
    <property type="match status" value="1"/>
</dbReference>